<dbReference type="PROSITE" id="PS50172">
    <property type="entry name" value="BRCT"/>
    <property type="match status" value="1"/>
</dbReference>
<dbReference type="Gene3D" id="3.40.50.10190">
    <property type="entry name" value="BRCT domain"/>
    <property type="match status" value="1"/>
</dbReference>
<sequence>MAQTQALHTLDQLWPAARSKAPTASARYQRTPALAELPQPNLAADPAHPLYGQVVVFTGDLATLERDEAMQLVASFGATNAKNITKKTTMLVVGKQDATVGSVALSHHSGKERKALQYIEAGQKIRAVSEGELLRWLQLDVSPPSQMLADVDPQASRPVVPTQPISALEESAGRLGTVVMGILKWVGSNRR</sequence>
<organism evidence="2 3">
    <name type="scientific">Arthrobacter parietis</name>
    <dbReference type="NCBI Taxonomy" id="271434"/>
    <lineage>
        <taxon>Bacteria</taxon>
        <taxon>Bacillati</taxon>
        <taxon>Actinomycetota</taxon>
        <taxon>Actinomycetes</taxon>
        <taxon>Micrococcales</taxon>
        <taxon>Micrococcaceae</taxon>
        <taxon>Arthrobacter</taxon>
    </lineage>
</organism>
<feature type="domain" description="BRCT" evidence="1">
    <location>
        <begin position="45"/>
        <end position="135"/>
    </location>
</feature>
<reference evidence="2 3" key="1">
    <citation type="journal article" date="2019" name="Int. J. Syst. Evol. Microbiol.">
        <title>The Global Catalogue of Microorganisms (GCM) 10K type strain sequencing project: providing services to taxonomists for standard genome sequencing and annotation.</title>
        <authorList>
            <consortium name="The Broad Institute Genomics Platform"/>
            <consortium name="The Broad Institute Genome Sequencing Center for Infectious Disease"/>
            <person name="Wu L."/>
            <person name="Ma J."/>
        </authorList>
    </citation>
    <scope>NUCLEOTIDE SEQUENCE [LARGE SCALE GENOMIC DNA]</scope>
    <source>
        <strain evidence="2 3">JCM 14917</strain>
    </source>
</reference>
<dbReference type="InterPro" id="IPR001357">
    <property type="entry name" value="BRCT_dom"/>
</dbReference>
<comment type="caution">
    <text evidence="2">The sequence shown here is derived from an EMBL/GenBank/DDBJ whole genome shotgun (WGS) entry which is preliminary data.</text>
</comment>
<dbReference type="EMBL" id="BAAAON010000003">
    <property type="protein sequence ID" value="GAA2177200.1"/>
    <property type="molecule type" value="Genomic_DNA"/>
</dbReference>
<evidence type="ECO:0000259" key="1">
    <source>
        <dbReference type="PROSITE" id="PS50172"/>
    </source>
</evidence>
<accession>A0ABN3B108</accession>
<dbReference type="Pfam" id="PF00533">
    <property type="entry name" value="BRCT"/>
    <property type="match status" value="1"/>
</dbReference>
<gene>
    <name evidence="2" type="ORF">GCM10009784_26880</name>
</gene>
<keyword evidence="3" id="KW-1185">Reference proteome</keyword>
<dbReference type="Proteomes" id="UP001500974">
    <property type="component" value="Unassembled WGS sequence"/>
</dbReference>
<dbReference type="InterPro" id="IPR036420">
    <property type="entry name" value="BRCT_dom_sf"/>
</dbReference>
<evidence type="ECO:0000313" key="3">
    <source>
        <dbReference type="Proteomes" id="UP001500974"/>
    </source>
</evidence>
<dbReference type="SUPFAM" id="SSF52113">
    <property type="entry name" value="BRCT domain"/>
    <property type="match status" value="1"/>
</dbReference>
<dbReference type="CDD" id="cd17748">
    <property type="entry name" value="BRCT_DNA_ligase_like"/>
    <property type="match status" value="1"/>
</dbReference>
<evidence type="ECO:0000313" key="2">
    <source>
        <dbReference type="EMBL" id="GAA2177200.1"/>
    </source>
</evidence>
<name>A0ABN3B108_9MICC</name>
<protein>
    <recommendedName>
        <fullName evidence="1">BRCT domain-containing protein</fullName>
    </recommendedName>
</protein>
<proteinExistence type="predicted"/>